<dbReference type="PANTHER" id="PTHR44328">
    <property type="entry name" value="GLUTATHIONE S-TRANSFERASE L1"/>
    <property type="match status" value="1"/>
</dbReference>
<dbReference type="Gene3D" id="1.20.1050.10">
    <property type="match status" value="1"/>
</dbReference>
<proteinExistence type="predicted"/>
<evidence type="ECO:0000313" key="3">
    <source>
        <dbReference type="Proteomes" id="UP000247409"/>
    </source>
</evidence>
<dbReference type="CDD" id="cd00570">
    <property type="entry name" value="GST_N_family"/>
    <property type="match status" value="1"/>
</dbReference>
<accession>A0A2V3J872</accession>
<keyword evidence="3" id="KW-1185">Reference proteome</keyword>
<protein>
    <submittedName>
        <fullName evidence="2">Protein IN2-1-like</fullName>
    </submittedName>
</protein>
<dbReference type="EMBL" id="NBIV01000001">
    <property type="protein sequence ID" value="PXF49997.1"/>
    <property type="molecule type" value="Genomic_DNA"/>
</dbReference>
<dbReference type="Proteomes" id="UP000247409">
    <property type="component" value="Unassembled WGS sequence"/>
</dbReference>
<dbReference type="InterPro" id="IPR036282">
    <property type="entry name" value="Glutathione-S-Trfase_C_sf"/>
</dbReference>
<dbReference type="InterPro" id="IPR040079">
    <property type="entry name" value="Glutathione_S-Trfase"/>
</dbReference>
<feature type="domain" description="GST N-terminal" evidence="1">
    <location>
        <begin position="54"/>
        <end position="135"/>
    </location>
</feature>
<sequence length="414" mass="47427">MTDTLTNSFAVPSWRKLSDFVIPQDYINGPNFTTPPRELQSFRLFNQKEADVRLVLYRDHASWCPYCHKVQMLLEAKRIPYLIKKINMSCYGSKPPEFLKKVPSGLLPVIEFDGKVITESMDIMFLIEDSFQTPYRKMIPTEDNDMMQAFHRYLRLERVFIGAWLGALRGPMAMLPRGLQPVHQTLDVIEKSLGEFAGPFFYPGDEPSFVDINFSTVFERARSSLKYWRSIDIIEGRPNLAKWFHHWNKWPPALLTRSDDWTHIGALPPQIGPAQFTKNRLPVSYGVETARGKHVLNDGPEGKTMRNIAAATMCRNSTLVVKDAIRGGKVPEKDHAYVDLAFRIMAQALFEPDLLEVLEDTARAQIPKESWKVVGDAVRFERARCCSPRDMPLPAMEQFCGGINWMLRSLGQEL</sequence>
<dbReference type="OrthoDB" id="3918at2759"/>
<dbReference type="Pfam" id="PF13409">
    <property type="entry name" value="GST_N_2"/>
    <property type="match status" value="1"/>
</dbReference>
<dbReference type="Pfam" id="PF13410">
    <property type="entry name" value="GST_C_2"/>
    <property type="match status" value="1"/>
</dbReference>
<dbReference type="GO" id="GO:0004364">
    <property type="term" value="F:glutathione transferase activity"/>
    <property type="evidence" value="ECO:0007669"/>
    <property type="project" value="InterPro"/>
</dbReference>
<dbReference type="SUPFAM" id="SSF52833">
    <property type="entry name" value="Thioredoxin-like"/>
    <property type="match status" value="1"/>
</dbReference>
<dbReference type="PROSITE" id="PS50404">
    <property type="entry name" value="GST_NTER"/>
    <property type="match status" value="1"/>
</dbReference>
<dbReference type="InterPro" id="IPR036249">
    <property type="entry name" value="Thioredoxin-like_sf"/>
</dbReference>
<dbReference type="InterPro" id="IPR044629">
    <property type="entry name" value="GSTL1/2/3"/>
</dbReference>
<organism evidence="2 3">
    <name type="scientific">Gracilariopsis chorda</name>
    <dbReference type="NCBI Taxonomy" id="448386"/>
    <lineage>
        <taxon>Eukaryota</taxon>
        <taxon>Rhodophyta</taxon>
        <taxon>Florideophyceae</taxon>
        <taxon>Rhodymeniophycidae</taxon>
        <taxon>Gracilariales</taxon>
        <taxon>Gracilariaceae</taxon>
        <taxon>Gracilariopsis</taxon>
    </lineage>
</organism>
<dbReference type="SFLD" id="SFLDS00019">
    <property type="entry name" value="Glutathione_Transferase_(cytos"/>
    <property type="match status" value="1"/>
</dbReference>
<dbReference type="PANTHER" id="PTHR44328:SF16">
    <property type="entry name" value="PROTEIN IN2-1 HOMOLOG B"/>
    <property type="match status" value="1"/>
</dbReference>
<dbReference type="SUPFAM" id="SSF47616">
    <property type="entry name" value="GST C-terminal domain-like"/>
    <property type="match status" value="1"/>
</dbReference>
<comment type="caution">
    <text evidence="2">The sequence shown here is derived from an EMBL/GenBank/DDBJ whole genome shotgun (WGS) entry which is preliminary data.</text>
</comment>
<gene>
    <name evidence="2" type="ORF">BWQ96_00157</name>
</gene>
<dbReference type="Gene3D" id="3.40.30.10">
    <property type="entry name" value="Glutaredoxin"/>
    <property type="match status" value="1"/>
</dbReference>
<evidence type="ECO:0000313" key="2">
    <source>
        <dbReference type="EMBL" id="PXF49997.1"/>
    </source>
</evidence>
<reference evidence="2 3" key="1">
    <citation type="journal article" date="2018" name="Mol. Biol. Evol.">
        <title>Analysis of the draft genome of the red seaweed Gracilariopsis chorda provides insights into genome size evolution in Rhodophyta.</title>
        <authorList>
            <person name="Lee J."/>
            <person name="Yang E.C."/>
            <person name="Graf L."/>
            <person name="Yang J.H."/>
            <person name="Qiu H."/>
            <person name="Zel Zion U."/>
            <person name="Chan C.X."/>
            <person name="Stephens T.G."/>
            <person name="Weber A.P.M."/>
            <person name="Boo G.H."/>
            <person name="Boo S.M."/>
            <person name="Kim K.M."/>
            <person name="Shin Y."/>
            <person name="Jung M."/>
            <person name="Lee S.J."/>
            <person name="Yim H.S."/>
            <person name="Lee J.H."/>
            <person name="Bhattacharya D."/>
            <person name="Yoon H.S."/>
        </authorList>
    </citation>
    <scope>NUCLEOTIDE SEQUENCE [LARGE SCALE GENOMIC DNA]</scope>
    <source>
        <strain evidence="2 3">SKKU-2015</strain>
        <tissue evidence="2">Whole body</tissue>
    </source>
</reference>
<dbReference type="PROSITE" id="PS51354">
    <property type="entry name" value="GLUTAREDOXIN_2"/>
    <property type="match status" value="1"/>
</dbReference>
<name>A0A2V3J872_9FLOR</name>
<dbReference type="AlphaFoldDB" id="A0A2V3J872"/>
<evidence type="ECO:0000259" key="1">
    <source>
        <dbReference type="PROSITE" id="PS50404"/>
    </source>
</evidence>
<dbReference type="InterPro" id="IPR004045">
    <property type="entry name" value="Glutathione_S-Trfase_N"/>
</dbReference>
<dbReference type="STRING" id="448386.A0A2V3J872"/>